<keyword evidence="1" id="KW-0472">Membrane</keyword>
<keyword evidence="3" id="KW-1185">Reference proteome</keyword>
<evidence type="ECO:0000313" key="2">
    <source>
        <dbReference type="EMBL" id="PSM39242.1"/>
    </source>
</evidence>
<dbReference type="AlphaFoldDB" id="A0A2P8PZ17"/>
<keyword evidence="1" id="KW-1133">Transmembrane helix</keyword>
<reference evidence="2 3" key="1">
    <citation type="submission" date="2018-03" db="EMBL/GenBank/DDBJ databases">
        <title>Streptomyces dioscori sp. nov., a novel endophytic actinobacterium isolated from bulbil of Dioscorea bulbifera L.</title>
        <authorList>
            <person name="Zhikuan W."/>
        </authorList>
    </citation>
    <scope>NUCLEOTIDE SEQUENCE [LARGE SCALE GENOMIC DNA]</scope>
    <source>
        <strain evidence="2 3">A217</strain>
    </source>
</reference>
<dbReference type="EMBL" id="PYBJ01000026">
    <property type="protein sequence ID" value="PSM39242.1"/>
    <property type="molecule type" value="Genomic_DNA"/>
</dbReference>
<proteinExistence type="predicted"/>
<feature type="transmembrane region" description="Helical" evidence="1">
    <location>
        <begin position="12"/>
        <end position="32"/>
    </location>
</feature>
<protein>
    <submittedName>
        <fullName evidence="2">Uncharacterized protein</fullName>
    </submittedName>
</protein>
<name>A0A2P8PZ17_9ACTN</name>
<evidence type="ECO:0000256" key="1">
    <source>
        <dbReference type="SAM" id="Phobius"/>
    </source>
</evidence>
<organism evidence="2 3">
    <name type="scientific">Streptomyces dioscori</name>
    <dbReference type="NCBI Taxonomy" id="2109333"/>
    <lineage>
        <taxon>Bacteria</taxon>
        <taxon>Bacillati</taxon>
        <taxon>Actinomycetota</taxon>
        <taxon>Actinomycetes</taxon>
        <taxon>Kitasatosporales</taxon>
        <taxon>Streptomycetaceae</taxon>
        <taxon>Streptomyces</taxon>
        <taxon>Streptomyces aurantiacus group</taxon>
    </lineage>
</organism>
<comment type="caution">
    <text evidence="2">The sequence shown here is derived from an EMBL/GenBank/DDBJ whole genome shotgun (WGS) entry which is preliminary data.</text>
</comment>
<keyword evidence="1" id="KW-0812">Transmembrane</keyword>
<gene>
    <name evidence="2" type="ORF">C6Y14_32825</name>
</gene>
<sequence length="98" mass="10577">MNADSSSPRGLALVLIVAGALVMVAATVALLVTHEPVLRFAVAAGGAVQIPGWLLHLWRPRPSAVWQIGPDNGDTDEWMGERFIWEPGDRDEHGRAGR</sequence>
<accession>A0A2P8PZ17</accession>
<dbReference type="Proteomes" id="UP000240429">
    <property type="component" value="Unassembled WGS sequence"/>
</dbReference>
<dbReference type="OrthoDB" id="9891682at2"/>
<evidence type="ECO:0000313" key="3">
    <source>
        <dbReference type="Proteomes" id="UP000240429"/>
    </source>
</evidence>
<dbReference type="RefSeq" id="WP_107020521.1">
    <property type="nucleotide sequence ID" value="NZ_KZ679052.1"/>
</dbReference>